<dbReference type="AlphaFoldDB" id="A0A6C0IQI8"/>
<organism evidence="1">
    <name type="scientific">viral metagenome</name>
    <dbReference type="NCBI Taxonomy" id="1070528"/>
    <lineage>
        <taxon>unclassified sequences</taxon>
        <taxon>metagenomes</taxon>
        <taxon>organismal metagenomes</taxon>
    </lineage>
</organism>
<proteinExistence type="predicted"/>
<reference evidence="1" key="1">
    <citation type="journal article" date="2020" name="Nature">
        <title>Giant virus diversity and host interactions through global metagenomics.</title>
        <authorList>
            <person name="Schulz F."/>
            <person name="Roux S."/>
            <person name="Paez-Espino D."/>
            <person name="Jungbluth S."/>
            <person name="Walsh D.A."/>
            <person name="Denef V.J."/>
            <person name="McMahon K.D."/>
            <person name="Konstantinidis K.T."/>
            <person name="Eloe-Fadrosh E.A."/>
            <person name="Kyrpides N.C."/>
            <person name="Woyke T."/>
        </authorList>
    </citation>
    <scope>NUCLEOTIDE SEQUENCE</scope>
    <source>
        <strain evidence="1">GVMAG-M-3300024258-14</strain>
    </source>
</reference>
<dbReference type="EMBL" id="MN740216">
    <property type="protein sequence ID" value="QHT94157.1"/>
    <property type="molecule type" value="Genomic_DNA"/>
</dbReference>
<sequence length="115" mass="13685">MTSLQSLYDFIQIPEKKQIFTSNNLDPNTILTYYLITKESYSNGHFYLGGHIKLKLDDNISKEHIESIQKTNIERNQHDYANYWEYSSCMSHEKTFNAFVKLFYFFEDNKGTLFS</sequence>
<evidence type="ECO:0000313" key="1">
    <source>
        <dbReference type="EMBL" id="QHT94157.1"/>
    </source>
</evidence>
<protein>
    <submittedName>
        <fullName evidence="1">Uncharacterized protein</fullName>
    </submittedName>
</protein>
<accession>A0A6C0IQI8</accession>
<name>A0A6C0IQI8_9ZZZZ</name>